<accession>F4L6P8</accession>
<dbReference type="InterPro" id="IPR024079">
    <property type="entry name" value="MetalloPept_cat_dom_sf"/>
</dbReference>
<dbReference type="GO" id="GO:0000272">
    <property type="term" value="P:polysaccharide catabolic process"/>
    <property type="evidence" value="ECO:0007669"/>
    <property type="project" value="InterPro"/>
</dbReference>
<dbReference type="HOGENOM" id="CLU_357440_0_0_10"/>
<dbReference type="PANTHER" id="PTHR47466">
    <property type="match status" value="1"/>
</dbReference>
<dbReference type="AlphaFoldDB" id="F4L6P8"/>
<keyword evidence="13" id="KW-1185">Reference proteome</keyword>
<dbReference type="Gene3D" id="1.10.1330.10">
    <property type="entry name" value="Dockerin domain"/>
    <property type="match status" value="1"/>
</dbReference>
<dbReference type="GO" id="GO:0006508">
    <property type="term" value="P:proteolysis"/>
    <property type="evidence" value="ECO:0007669"/>
    <property type="project" value="UniProtKB-KW"/>
</dbReference>
<dbReference type="STRING" id="760192.Halhy_3016"/>
<dbReference type="GO" id="GO:0046872">
    <property type="term" value="F:metal ion binding"/>
    <property type="evidence" value="ECO:0007669"/>
    <property type="project" value="UniProtKB-KW"/>
</dbReference>
<dbReference type="OrthoDB" id="6278496at2"/>
<dbReference type="Pfam" id="PF18962">
    <property type="entry name" value="Por_Secre_tail"/>
    <property type="match status" value="1"/>
</dbReference>
<dbReference type="GO" id="GO:0008237">
    <property type="term" value="F:metallopeptidase activity"/>
    <property type="evidence" value="ECO:0007669"/>
    <property type="project" value="UniProtKB-KW"/>
</dbReference>
<gene>
    <name evidence="12" type="ordered locus">Halhy_3016</name>
</gene>
<dbReference type="PANTHER" id="PTHR47466:SF1">
    <property type="entry name" value="METALLOPROTEASE MEP1 (AFU_ORTHOLOGUE AFUA_1G07730)-RELATED"/>
    <property type="match status" value="1"/>
</dbReference>
<evidence type="ECO:0000256" key="3">
    <source>
        <dbReference type="ARBA" id="ARBA00022723"/>
    </source>
</evidence>
<evidence type="ECO:0000313" key="13">
    <source>
        <dbReference type="Proteomes" id="UP000008461"/>
    </source>
</evidence>
<keyword evidence="3" id="KW-0479">Metal-binding</keyword>
<dbReference type="Gene3D" id="2.60.40.680">
    <property type="match status" value="1"/>
</dbReference>
<dbReference type="InterPro" id="IPR008965">
    <property type="entry name" value="CBM2/CBM3_carb-bd_dom_sf"/>
</dbReference>
<keyword evidence="6" id="KW-0862">Zinc</keyword>
<evidence type="ECO:0000256" key="5">
    <source>
        <dbReference type="ARBA" id="ARBA00022801"/>
    </source>
</evidence>
<sequence length="784" mass="86774">MKSRVFKFSSFTFLILLTINSLNAQSFSCGTVASPNHAFTIPPSSATSNQNNYNLPIHFYIITNQGTLPGLALNPNYNLVKHIRESLNFANTAFSSANMSFYPSAFTFYESSALFDAGDQLNSLYNTIHDNDAINVYIVNSYSTFIGRVGQAAQPLASVPINNVLSIRAISAPNLVHVLAHELGHYFNLDHTFRGTGGLSNPESDCTNQGDKICDTPQEPDFDIQVDCGSSTWICTSGCFSCSIPTCTTTHTVLNQSRTFTPDKKNIMGYNDQCFPDHFSLNQKEKMYNELIYNTYRAFLIQGSNPPSVPLPSENAYVYRTNNSGTSPVVSQFGSMPIQLSKTGVSPVTSTTLSTGGPYEVDRGIFLPQNITATIAPTRNGTGYLVPSWGLSLSDLIKIQQHILGTTLLPKPYAWIAADVTNNGLIQDDDKTQIQQVILGNISSFPSVPSWRMVPVFALQDPVFSSEFNSNPFTAIWTMSSGIQVGYNLALIGGTKTYFDDLEINLNNPNINQSSTFSFQAIKSGDVNFSAQVNSANTFRNEDFQPDLRTTEKYRLQSSLENCLEAGKSYSVSIAAQGNNLIYGYQLGIKFDPSHLEISGVDKGSVNYFSLDNFNLKKLKEGEFRTVWLDFEKNEKIRVSEKKDLFKMIVNPRVKVCNLDQILGLNDQTLENLFYDENSRLIDLELTASAQELKKDDINNDILLNVFPNPTSGEINFEISVQSKAKVNISLRDSFGKTVTLNQTVNAGSNKVTLTHELRSLSSGIIYYTIQLSTKAYSGTFFKI</sequence>
<keyword evidence="2" id="KW-0645">Protease</keyword>
<organism evidence="12 13">
    <name type="scientific">Haliscomenobacter hydrossis (strain ATCC 27775 / DSM 1100 / LMG 10767 / O)</name>
    <dbReference type="NCBI Taxonomy" id="760192"/>
    <lineage>
        <taxon>Bacteria</taxon>
        <taxon>Pseudomonadati</taxon>
        <taxon>Bacteroidota</taxon>
        <taxon>Saprospiria</taxon>
        <taxon>Saprospirales</taxon>
        <taxon>Haliscomenobacteraceae</taxon>
        <taxon>Haliscomenobacter</taxon>
    </lineage>
</organism>
<keyword evidence="4 9" id="KW-0732">Signal</keyword>
<feature type="signal peptide" evidence="9">
    <location>
        <begin position="1"/>
        <end position="24"/>
    </location>
</feature>
<evidence type="ECO:0000256" key="4">
    <source>
        <dbReference type="ARBA" id="ARBA00022729"/>
    </source>
</evidence>
<protein>
    <recommendedName>
        <fullName evidence="14">Secretion system C-terminal sorting domain-containing protein</fullName>
    </recommendedName>
</protein>
<evidence type="ECO:0000256" key="1">
    <source>
        <dbReference type="ARBA" id="ARBA00008721"/>
    </source>
</evidence>
<evidence type="ECO:0000256" key="8">
    <source>
        <dbReference type="ARBA" id="ARBA00023157"/>
    </source>
</evidence>
<evidence type="ECO:0000259" key="11">
    <source>
        <dbReference type="Pfam" id="PF18962"/>
    </source>
</evidence>
<evidence type="ECO:0000256" key="2">
    <source>
        <dbReference type="ARBA" id="ARBA00022670"/>
    </source>
</evidence>
<comment type="similarity">
    <text evidence="1">Belongs to the peptidase M43B family.</text>
</comment>
<reference evidence="12 13" key="1">
    <citation type="journal article" date="2011" name="Stand. Genomic Sci.">
        <title>Complete genome sequence of Haliscomenobacter hydrossis type strain (O).</title>
        <authorList>
            <consortium name="US DOE Joint Genome Institute (JGI-PGF)"/>
            <person name="Daligault H."/>
            <person name="Lapidus A."/>
            <person name="Zeytun A."/>
            <person name="Nolan M."/>
            <person name="Lucas S."/>
            <person name="Del Rio T.G."/>
            <person name="Tice H."/>
            <person name="Cheng J.F."/>
            <person name="Tapia R."/>
            <person name="Han C."/>
            <person name="Goodwin L."/>
            <person name="Pitluck S."/>
            <person name="Liolios K."/>
            <person name="Pagani I."/>
            <person name="Ivanova N."/>
            <person name="Huntemann M."/>
            <person name="Mavromatis K."/>
            <person name="Mikhailova N."/>
            <person name="Pati A."/>
            <person name="Chen A."/>
            <person name="Palaniappan K."/>
            <person name="Land M."/>
            <person name="Hauser L."/>
            <person name="Brambilla E.M."/>
            <person name="Rohde M."/>
            <person name="Verbarg S."/>
            <person name="Goker M."/>
            <person name="Bristow J."/>
            <person name="Eisen J.A."/>
            <person name="Markowitz V."/>
            <person name="Hugenholtz P."/>
            <person name="Kyrpides N.C."/>
            <person name="Klenk H.P."/>
            <person name="Woyke T."/>
        </authorList>
    </citation>
    <scope>NUCLEOTIDE SEQUENCE [LARGE SCALE GENOMIC DNA]</scope>
    <source>
        <strain evidence="13">ATCC 27775 / DSM 1100 / LMG 10767 / O</strain>
    </source>
</reference>
<evidence type="ECO:0000256" key="6">
    <source>
        <dbReference type="ARBA" id="ARBA00022833"/>
    </source>
</evidence>
<dbReference type="SUPFAM" id="SSF55486">
    <property type="entry name" value="Metalloproteases ('zincins'), catalytic domain"/>
    <property type="match status" value="1"/>
</dbReference>
<dbReference type="SUPFAM" id="SSF49384">
    <property type="entry name" value="Carbohydrate-binding domain"/>
    <property type="match status" value="1"/>
</dbReference>
<evidence type="ECO:0000259" key="10">
    <source>
        <dbReference type="Pfam" id="PF05572"/>
    </source>
</evidence>
<evidence type="ECO:0008006" key="14">
    <source>
        <dbReference type="Google" id="ProtNLM"/>
    </source>
</evidence>
<dbReference type="EMBL" id="CP002691">
    <property type="protein sequence ID" value="AEE50879.1"/>
    <property type="molecule type" value="Genomic_DNA"/>
</dbReference>
<dbReference type="InterPro" id="IPR036439">
    <property type="entry name" value="Dockerin_dom_sf"/>
</dbReference>
<evidence type="ECO:0000256" key="7">
    <source>
        <dbReference type="ARBA" id="ARBA00023049"/>
    </source>
</evidence>
<feature type="chain" id="PRO_5003312604" description="Secretion system C-terminal sorting domain-containing protein" evidence="9">
    <location>
        <begin position="25"/>
        <end position="784"/>
    </location>
</feature>
<dbReference type="Pfam" id="PF05572">
    <property type="entry name" value="Peptidase_M43"/>
    <property type="match status" value="1"/>
</dbReference>
<evidence type="ECO:0000313" key="12">
    <source>
        <dbReference type="EMBL" id="AEE50879.1"/>
    </source>
</evidence>
<dbReference type="InterPro" id="IPR026444">
    <property type="entry name" value="Secre_tail"/>
</dbReference>
<evidence type="ECO:0000256" key="9">
    <source>
        <dbReference type="SAM" id="SignalP"/>
    </source>
</evidence>
<reference key="2">
    <citation type="submission" date="2011-04" db="EMBL/GenBank/DDBJ databases">
        <title>Complete sequence of chromosome of Haliscomenobacter hydrossis DSM 1100.</title>
        <authorList>
            <consortium name="US DOE Joint Genome Institute (JGI-PGF)"/>
            <person name="Lucas S."/>
            <person name="Han J."/>
            <person name="Lapidus A."/>
            <person name="Bruce D."/>
            <person name="Goodwin L."/>
            <person name="Pitluck S."/>
            <person name="Peters L."/>
            <person name="Kyrpides N."/>
            <person name="Mavromatis K."/>
            <person name="Ivanova N."/>
            <person name="Ovchinnikova G."/>
            <person name="Pagani I."/>
            <person name="Daligault H."/>
            <person name="Detter J.C."/>
            <person name="Han C."/>
            <person name="Land M."/>
            <person name="Hauser L."/>
            <person name="Markowitz V."/>
            <person name="Cheng J.-F."/>
            <person name="Hugenholtz P."/>
            <person name="Woyke T."/>
            <person name="Wu D."/>
            <person name="Verbarg S."/>
            <person name="Frueling A."/>
            <person name="Brambilla E."/>
            <person name="Klenk H.-P."/>
            <person name="Eisen J.A."/>
        </authorList>
    </citation>
    <scope>NUCLEOTIDE SEQUENCE</scope>
    <source>
        <strain>DSM 1100</strain>
    </source>
</reference>
<dbReference type="eggNOG" id="COG3292">
    <property type="taxonomic scope" value="Bacteria"/>
</dbReference>
<dbReference type="Gene3D" id="3.40.390.10">
    <property type="entry name" value="Collagenase (Catalytic Domain)"/>
    <property type="match status" value="1"/>
</dbReference>
<keyword evidence="5" id="KW-0378">Hydrolase</keyword>
<name>F4L6P8_HALH1</name>
<dbReference type="CDD" id="cd14252">
    <property type="entry name" value="Dockerin_like"/>
    <property type="match status" value="1"/>
</dbReference>
<dbReference type="RefSeq" id="WP_013765422.1">
    <property type="nucleotide sequence ID" value="NC_015510.1"/>
</dbReference>
<dbReference type="InterPro" id="IPR008754">
    <property type="entry name" value="Peptidase_M43"/>
</dbReference>
<feature type="domain" description="Secretion system C-terminal sorting" evidence="11">
    <location>
        <begin position="706"/>
        <end position="775"/>
    </location>
</feature>
<keyword evidence="7" id="KW-0482">Metalloprotease</keyword>
<dbReference type="Proteomes" id="UP000008461">
    <property type="component" value="Chromosome"/>
</dbReference>
<proteinExistence type="inferred from homology"/>
<dbReference type="GO" id="GO:0030246">
    <property type="term" value="F:carbohydrate binding"/>
    <property type="evidence" value="ECO:0007669"/>
    <property type="project" value="InterPro"/>
</dbReference>
<dbReference type="KEGG" id="hhy:Halhy_3016"/>
<keyword evidence="8" id="KW-1015">Disulfide bond</keyword>
<feature type="domain" description="Peptidase M43 pregnancy-associated plasma-A" evidence="10">
    <location>
        <begin position="139"/>
        <end position="289"/>
    </location>
</feature>